<proteinExistence type="predicted"/>
<keyword evidence="2" id="KW-1185">Reference proteome</keyword>
<dbReference type="AlphaFoldDB" id="A0AAV4Y2X3"/>
<accession>A0AAV4Y2X3</accession>
<reference evidence="1 2" key="1">
    <citation type="submission" date="2021-06" db="EMBL/GenBank/DDBJ databases">
        <title>Caerostris extrusa draft genome.</title>
        <authorList>
            <person name="Kono N."/>
            <person name="Arakawa K."/>
        </authorList>
    </citation>
    <scope>NUCLEOTIDE SEQUENCE [LARGE SCALE GENOMIC DNA]</scope>
</reference>
<protein>
    <submittedName>
        <fullName evidence="1">Uncharacterized protein</fullName>
    </submittedName>
</protein>
<evidence type="ECO:0000313" key="2">
    <source>
        <dbReference type="Proteomes" id="UP001054945"/>
    </source>
</evidence>
<name>A0AAV4Y2X3_CAEEX</name>
<dbReference type="EMBL" id="BPLR01001200">
    <property type="protein sequence ID" value="GIZ00755.1"/>
    <property type="molecule type" value="Genomic_DNA"/>
</dbReference>
<dbReference type="Proteomes" id="UP001054945">
    <property type="component" value="Unassembled WGS sequence"/>
</dbReference>
<gene>
    <name evidence="1" type="ORF">CEXT_38311</name>
</gene>
<organism evidence="1 2">
    <name type="scientific">Caerostris extrusa</name>
    <name type="common">Bark spider</name>
    <name type="synonym">Caerostris bankana</name>
    <dbReference type="NCBI Taxonomy" id="172846"/>
    <lineage>
        <taxon>Eukaryota</taxon>
        <taxon>Metazoa</taxon>
        <taxon>Ecdysozoa</taxon>
        <taxon>Arthropoda</taxon>
        <taxon>Chelicerata</taxon>
        <taxon>Arachnida</taxon>
        <taxon>Araneae</taxon>
        <taxon>Araneomorphae</taxon>
        <taxon>Entelegynae</taxon>
        <taxon>Araneoidea</taxon>
        <taxon>Araneidae</taxon>
        <taxon>Caerostris</taxon>
    </lineage>
</organism>
<evidence type="ECO:0000313" key="1">
    <source>
        <dbReference type="EMBL" id="GIZ00755.1"/>
    </source>
</evidence>
<sequence length="90" mass="10021">MDRMQKIYRASSKNLAGKITPPKRNFTSRAVNGQISFADILKNRQSSSEPDPESALPRKMISSTKLSLLWSCLSRSSNLLEGSKIFVNSC</sequence>
<comment type="caution">
    <text evidence="1">The sequence shown here is derived from an EMBL/GenBank/DDBJ whole genome shotgun (WGS) entry which is preliminary data.</text>
</comment>